<dbReference type="RefSeq" id="WP_106052729.1">
    <property type="nucleotide sequence ID" value="NZ_CALXOB010000008.1"/>
</dbReference>
<dbReference type="Proteomes" id="UP000435649">
    <property type="component" value="Unassembled WGS sequence"/>
</dbReference>
<name>A0A844G1I1_9BACT</name>
<dbReference type="PANTHER" id="PTHR43752:SF2">
    <property type="entry name" value="BNR_ASP-BOX REPEAT FAMILY PROTEIN"/>
    <property type="match status" value="1"/>
</dbReference>
<dbReference type="PANTHER" id="PTHR43752">
    <property type="entry name" value="BNR/ASP-BOX REPEAT FAMILY PROTEIN"/>
    <property type="match status" value="1"/>
</dbReference>
<dbReference type="Pfam" id="PF13088">
    <property type="entry name" value="BNR_2"/>
    <property type="match status" value="1"/>
</dbReference>
<keyword evidence="3" id="KW-1185">Reference proteome</keyword>
<comment type="caution">
    <text evidence="2">The sequence shown here is derived from an EMBL/GenBank/DDBJ whole genome shotgun (WGS) entry which is preliminary data.</text>
</comment>
<dbReference type="InterPro" id="IPR036278">
    <property type="entry name" value="Sialidase_sf"/>
</dbReference>
<organism evidence="2 3">
    <name type="scientific">Victivallis lenta</name>
    <dbReference type="NCBI Taxonomy" id="2606640"/>
    <lineage>
        <taxon>Bacteria</taxon>
        <taxon>Pseudomonadati</taxon>
        <taxon>Lentisphaerota</taxon>
        <taxon>Lentisphaeria</taxon>
        <taxon>Victivallales</taxon>
        <taxon>Victivallaceae</taxon>
        <taxon>Victivallis</taxon>
    </lineage>
</organism>
<protein>
    <recommendedName>
        <fullName evidence="1">Sialidase domain-containing protein</fullName>
    </recommendedName>
</protein>
<dbReference type="InterPro" id="IPR011040">
    <property type="entry name" value="Sialidase"/>
</dbReference>
<gene>
    <name evidence="2" type="ORF">FYJ85_08030</name>
</gene>
<evidence type="ECO:0000313" key="2">
    <source>
        <dbReference type="EMBL" id="MST96993.1"/>
    </source>
</evidence>
<dbReference type="EMBL" id="VUNS01000006">
    <property type="protein sequence ID" value="MST96993.1"/>
    <property type="molecule type" value="Genomic_DNA"/>
</dbReference>
<reference evidence="2 3" key="1">
    <citation type="submission" date="2019-08" db="EMBL/GenBank/DDBJ databases">
        <title>In-depth cultivation of the pig gut microbiome towards novel bacterial diversity and tailored functional studies.</title>
        <authorList>
            <person name="Wylensek D."/>
            <person name="Hitch T.C.A."/>
            <person name="Clavel T."/>
        </authorList>
    </citation>
    <scope>NUCLEOTIDE SEQUENCE [LARGE SCALE GENOMIC DNA]</scope>
    <source>
        <strain evidence="2 3">BBE-744-WT-12</strain>
    </source>
</reference>
<evidence type="ECO:0000313" key="3">
    <source>
        <dbReference type="Proteomes" id="UP000435649"/>
    </source>
</evidence>
<dbReference type="CDD" id="cd15482">
    <property type="entry name" value="Sialidase_non-viral"/>
    <property type="match status" value="1"/>
</dbReference>
<accession>A0A844G1I1</accession>
<feature type="domain" description="Sialidase" evidence="1">
    <location>
        <begin position="49"/>
        <end position="337"/>
    </location>
</feature>
<evidence type="ECO:0000259" key="1">
    <source>
        <dbReference type="Pfam" id="PF13088"/>
    </source>
</evidence>
<sequence length="357" mass="39147">MNRLFRLWAGRSIDPARIPLPGHISHHVIRRADERYRFLLGADIADFGGTLFCGWGNSRRDENDRWSVMRGCRSGDGGRSWGAAERISPPLSRGFSCSHGVFFPCGGRLHALVPQARYGIPGDSAYPGLRTVLMTLAPDGSAWQFSGVVIPEPFWPMARPQKSAAGNYLLPGIRCIGDKALPAVAVSDGERIDCWRIVEIPQPRRAGAWGEGGLLVDGSQVAFVFRNGWKDRPFARIAFSGDCGESWSETADTNLPMSPAKPCCGTLSDGRRYLIFNPAPDARDTLAVAVSAPGELQFRSICAVRHGKSPRPRFRGWGKECQWAYPSACEYNGALHIVYASSKEDCVLSVIPLDELK</sequence>
<proteinExistence type="predicted"/>
<dbReference type="AlphaFoldDB" id="A0A844G1I1"/>
<dbReference type="SUPFAM" id="SSF50939">
    <property type="entry name" value="Sialidases"/>
    <property type="match status" value="1"/>
</dbReference>